<dbReference type="Pfam" id="PF01522">
    <property type="entry name" value="Polysacc_deac_1"/>
    <property type="match status" value="1"/>
</dbReference>
<organism evidence="4">
    <name type="scientific">Chlorella variabilis</name>
    <name type="common">Green alga</name>
    <dbReference type="NCBI Taxonomy" id="554065"/>
    <lineage>
        <taxon>Eukaryota</taxon>
        <taxon>Viridiplantae</taxon>
        <taxon>Chlorophyta</taxon>
        <taxon>core chlorophytes</taxon>
        <taxon>Trebouxiophyceae</taxon>
        <taxon>Chlorellales</taxon>
        <taxon>Chlorellaceae</taxon>
        <taxon>Chlorella clade</taxon>
        <taxon>Chlorella</taxon>
    </lineage>
</organism>
<dbReference type="Gene3D" id="3.20.20.370">
    <property type="entry name" value="Glycoside hydrolase/deacetylase"/>
    <property type="match status" value="1"/>
</dbReference>
<dbReference type="PANTHER" id="PTHR45985:SF3">
    <property type="entry name" value="CHITIN DEACETYLASE-LIKE 4"/>
    <property type="match status" value="1"/>
</dbReference>
<feature type="domain" description="NodB homology" evidence="2">
    <location>
        <begin position="88"/>
        <end position="182"/>
    </location>
</feature>
<feature type="region of interest" description="Disordered" evidence="1">
    <location>
        <begin position="336"/>
        <end position="382"/>
    </location>
</feature>
<dbReference type="InterPro" id="IPR002509">
    <property type="entry name" value="NODB_dom"/>
</dbReference>
<dbReference type="OrthoDB" id="504708at2759"/>
<dbReference type="PANTHER" id="PTHR45985">
    <property type="match status" value="1"/>
</dbReference>
<dbReference type="KEGG" id="cvr:CHLNCDRAFT_136749"/>
<protein>
    <recommendedName>
        <fullName evidence="2">NodB homology domain-containing protein</fullName>
    </recommendedName>
</protein>
<accession>E1ZL00</accession>
<evidence type="ECO:0000256" key="1">
    <source>
        <dbReference type="SAM" id="MobiDB-lite"/>
    </source>
</evidence>
<dbReference type="GeneID" id="17352999"/>
<evidence type="ECO:0000259" key="2">
    <source>
        <dbReference type="Pfam" id="PF01522"/>
    </source>
</evidence>
<proteinExistence type="predicted"/>
<reference evidence="3 4" key="1">
    <citation type="journal article" date="2010" name="Plant Cell">
        <title>The Chlorella variabilis NC64A genome reveals adaptation to photosymbiosis, coevolution with viruses, and cryptic sex.</title>
        <authorList>
            <person name="Blanc G."/>
            <person name="Duncan G."/>
            <person name="Agarkova I."/>
            <person name="Borodovsky M."/>
            <person name="Gurnon J."/>
            <person name="Kuo A."/>
            <person name="Lindquist E."/>
            <person name="Lucas S."/>
            <person name="Pangilinan J."/>
            <person name="Polle J."/>
            <person name="Salamov A."/>
            <person name="Terry A."/>
            <person name="Yamada T."/>
            <person name="Dunigan D.D."/>
            <person name="Grigoriev I.V."/>
            <person name="Claverie J.M."/>
            <person name="Van Etten J.L."/>
        </authorList>
    </citation>
    <scope>NUCLEOTIDE SEQUENCE [LARGE SCALE GENOMIC DNA]</scope>
    <source>
        <strain evidence="3 4">NC64A</strain>
    </source>
</reference>
<dbReference type="AlphaFoldDB" id="E1ZL00"/>
<dbReference type="InterPro" id="IPR052740">
    <property type="entry name" value="CE4"/>
</dbReference>
<dbReference type="InterPro" id="IPR011330">
    <property type="entry name" value="Glyco_hydro/deAcase_b/a-brl"/>
</dbReference>
<dbReference type="RefSeq" id="XP_005845576.1">
    <property type="nucleotide sequence ID" value="XM_005845514.1"/>
</dbReference>
<dbReference type="GO" id="GO:0005975">
    <property type="term" value="P:carbohydrate metabolic process"/>
    <property type="evidence" value="ECO:0007669"/>
    <property type="project" value="InterPro"/>
</dbReference>
<keyword evidence="4" id="KW-1185">Reference proteome</keyword>
<sequence>MLAGAAGGLAPANTPQFVLFTVSARQRCAARPDALVHAAPYSRIPAPALTGCLPGGLSSPFASVQHDDAITPTTYQVMQAILKGKQSRNGCPAVATMFTTFQDTDCAKLRSLHQAGYEIADHTLTHAQMNGLPRAQVVQEVVGARQRLSSACGIPAADIAGFRQPYLQASPAVRQVLAEAGFLYDATLLEEPSGASLTRGMAARVWPYTLQDGIPQNCAWYEPAQSCDPAERYPGMFEVPVWGVNAAGLFSMDYGDSQHDAYSVLRATFDAAYGGNRAPVPVFIHTPWLQANSKAMQRFADYALSKPDVYFVTIRQLLAWMQHPVPSSQLTPASLGCGNAGGAGPAPVSTRSTSLGPSPTPAAPPSASPTLPPPPPLPSLSLSLSPPPAPVILPESAAAVGAAPAPVPAPAPAPIPAPAPAPAPSLAPSRYTTEPVFMFPSDDAQAQLAPAPAPAPAELPPSSGMAAAAGAAARVAAAAAAAALALALLL</sequence>
<dbReference type="GO" id="GO:0016810">
    <property type="term" value="F:hydrolase activity, acting on carbon-nitrogen (but not peptide) bonds"/>
    <property type="evidence" value="ECO:0007669"/>
    <property type="project" value="InterPro"/>
</dbReference>
<evidence type="ECO:0000313" key="4">
    <source>
        <dbReference type="Proteomes" id="UP000008141"/>
    </source>
</evidence>
<dbReference type="CDD" id="cd10919">
    <property type="entry name" value="CE4_CDA_like"/>
    <property type="match status" value="1"/>
</dbReference>
<evidence type="ECO:0000313" key="3">
    <source>
        <dbReference type="EMBL" id="EFN53474.1"/>
    </source>
</evidence>
<dbReference type="STRING" id="554065.E1ZL00"/>
<dbReference type="eggNOG" id="ENOG502QVDW">
    <property type="taxonomic scope" value="Eukaryota"/>
</dbReference>
<feature type="compositionally biased region" description="Pro residues" evidence="1">
    <location>
        <begin position="358"/>
        <end position="378"/>
    </location>
</feature>
<dbReference type="SUPFAM" id="SSF88713">
    <property type="entry name" value="Glycoside hydrolase/deacetylase"/>
    <property type="match status" value="1"/>
</dbReference>
<dbReference type="EMBL" id="GL433851">
    <property type="protein sequence ID" value="EFN53474.1"/>
    <property type="molecule type" value="Genomic_DNA"/>
</dbReference>
<dbReference type="Proteomes" id="UP000008141">
    <property type="component" value="Unassembled WGS sequence"/>
</dbReference>
<name>E1ZL00_CHLVA</name>
<gene>
    <name evidence="3" type="ORF">CHLNCDRAFT_136749</name>
</gene>
<dbReference type="InParanoid" id="E1ZL00"/>